<proteinExistence type="predicted"/>
<dbReference type="InterPro" id="IPR027463">
    <property type="entry name" value="AcrB_DN_DC_subdom"/>
</dbReference>
<dbReference type="PRINTS" id="PR00702">
    <property type="entry name" value="ACRIFLAVINRP"/>
</dbReference>
<feature type="transmembrane region" description="Helical" evidence="1">
    <location>
        <begin position="12"/>
        <end position="30"/>
    </location>
</feature>
<evidence type="ECO:0000313" key="3">
    <source>
        <dbReference type="Proteomes" id="UP000829517"/>
    </source>
</evidence>
<dbReference type="InterPro" id="IPR001036">
    <property type="entry name" value="Acrflvin-R"/>
</dbReference>
<dbReference type="Gene3D" id="1.20.1640.10">
    <property type="entry name" value="Multidrug efflux transporter AcrB transmembrane domain"/>
    <property type="match status" value="2"/>
</dbReference>
<sequence>MLKFLIYRPIAVLITTLALTILGIVTIHYIPISLMPSIEVPEITVQVEVENLSNKEMEEVVSKPLRRALMQVNHLKDIKSQTFSGKSVIKLFFDYGTNLDYSFILVNEKVDIAMKDLPRNTERPKVLKSSTSEVPVYYLTFTLKNDIAIDDNGNITQEFLDFNLFVDQVIKRRIEQIPEVAMVDLNGLVSPVIAIKPYRNRLLSLGIGIEEIETAIRSQMNNLGTIQVKDQQYQYNLHLETGLQNIKDIQTIYIKKDNRLFQLSELAEISYKPENRNGLSLFNDKEAITMAVIKQGDSQMNEFKQELSYLIEYLKKDYPTIDISIIRDQAKLLDYAINSLFQSLLLGVFLSFCIMFLFMNNFKSPFLIGLSIPVSIAISVLLFNGIGISINIISLSGLIIGSGLMVDNSIIVIDNIHQYRERGSDITTACIEGTEEVIRPLLSSVLTTCTIFIPLIFIHGLAGEIFYEQAIAISVCLFVSFFVSIIVIPVLYRQFYINYSQTFKPKVKKRKFNYSLIYERFFLISLRKPHHVFLIFIGLLLIGTLSFFVISKERIPKLTSSEIALSIDWNEPITVDENRRRIVGLMKDVKSNLKNYNAQIGREQFLLQRGSNSVVSEANVYLEANSNQHLDELKLKIQEKIKQQFPRAIFKIKNVENIFNLLFENETYPLSAHISSFGDVMGTDFKMLQKLKEELENKLKTVSVQPVSWESQIVLLLDRKKMMMYGISYESIINSLKVSFNEKNVASLVTGQNVIPIIMGSNKNRISSVIKNTKISDEQENYYNLELFVSPVVTKNLSVLTAGKEGLYYPVNINEGKDEQKVMAQIKEVVSMFPEYQVTFTGDFFKNRALQYQLAFIFFITILLLYFILASQFESLTLPLIILMEIPVTIAGIFLFLFIFNISLNLMSMIGIIVTSGIIINDSILKIDTIIHLRKGGCKLIRAVLIAGKRRLKPILMTSLTTILTISPVLFLGGMGNELQAPLAISLIGGMIIGTLVSLYFVPLSYYYLAKTKEKDYV</sequence>
<feature type="transmembrane region" description="Helical" evidence="1">
    <location>
        <begin position="437"/>
        <end position="458"/>
    </location>
</feature>
<comment type="caution">
    <text evidence="2">The sequence shown here is derived from an EMBL/GenBank/DDBJ whole genome shotgun (WGS) entry which is preliminary data.</text>
</comment>
<keyword evidence="1" id="KW-0472">Membrane</keyword>
<reference evidence="2 3" key="1">
    <citation type="submission" date="2021-01" db="EMBL/GenBank/DDBJ databases">
        <title>Genome sequencing of Joostella atrarenae M1-2 (= KCTC 23194).</title>
        <authorList>
            <person name="Zakaria M.R."/>
            <person name="Lam M.Q."/>
            <person name="Chong C.S."/>
        </authorList>
    </citation>
    <scope>NUCLEOTIDE SEQUENCE [LARGE SCALE GENOMIC DNA]</scope>
    <source>
        <strain evidence="2 3">M1-2</strain>
    </source>
</reference>
<dbReference type="PANTHER" id="PTHR32063:SF0">
    <property type="entry name" value="SWARMING MOTILITY PROTEIN SWRC"/>
    <property type="match status" value="1"/>
</dbReference>
<feature type="transmembrane region" description="Helical" evidence="1">
    <location>
        <begin position="340"/>
        <end position="359"/>
    </location>
</feature>
<name>A0ABS9J7D2_9FLAO</name>
<organism evidence="2 3">
    <name type="scientific">Joostella atrarenae</name>
    <dbReference type="NCBI Taxonomy" id="679257"/>
    <lineage>
        <taxon>Bacteria</taxon>
        <taxon>Pseudomonadati</taxon>
        <taxon>Bacteroidota</taxon>
        <taxon>Flavobacteriia</taxon>
        <taxon>Flavobacteriales</taxon>
        <taxon>Flavobacteriaceae</taxon>
        <taxon>Joostella</taxon>
    </lineage>
</organism>
<evidence type="ECO:0000256" key="1">
    <source>
        <dbReference type="SAM" id="Phobius"/>
    </source>
</evidence>
<feature type="transmembrane region" description="Helical" evidence="1">
    <location>
        <begin position="876"/>
        <end position="900"/>
    </location>
</feature>
<feature type="transmembrane region" description="Helical" evidence="1">
    <location>
        <begin position="532"/>
        <end position="550"/>
    </location>
</feature>
<keyword evidence="3" id="KW-1185">Reference proteome</keyword>
<feature type="transmembrane region" description="Helical" evidence="1">
    <location>
        <begin position="955"/>
        <end position="975"/>
    </location>
</feature>
<evidence type="ECO:0000313" key="2">
    <source>
        <dbReference type="EMBL" id="MCF8716342.1"/>
    </source>
</evidence>
<keyword evidence="1" id="KW-0812">Transmembrane</keyword>
<protein>
    <submittedName>
        <fullName evidence="2">Efflux RND transporter permease subunit</fullName>
    </submittedName>
</protein>
<dbReference type="PANTHER" id="PTHR32063">
    <property type="match status" value="1"/>
</dbReference>
<keyword evidence="1" id="KW-1133">Transmembrane helix</keyword>
<dbReference type="RefSeq" id="WP_236960675.1">
    <property type="nucleotide sequence ID" value="NZ_JAETXX010000016.1"/>
</dbReference>
<dbReference type="EMBL" id="JAETXX010000016">
    <property type="protein sequence ID" value="MCF8716342.1"/>
    <property type="molecule type" value="Genomic_DNA"/>
</dbReference>
<accession>A0ABS9J7D2</accession>
<feature type="transmembrane region" description="Helical" evidence="1">
    <location>
        <begin position="366"/>
        <end position="386"/>
    </location>
</feature>
<dbReference type="Gene3D" id="3.30.2090.10">
    <property type="entry name" value="Multidrug efflux transporter AcrB TolC docking domain, DN and DC subdomains"/>
    <property type="match status" value="2"/>
</dbReference>
<dbReference type="SUPFAM" id="SSF82693">
    <property type="entry name" value="Multidrug efflux transporter AcrB pore domain, PN1, PN2, PC1 and PC2 subdomains"/>
    <property type="match status" value="2"/>
</dbReference>
<feature type="transmembrane region" description="Helical" evidence="1">
    <location>
        <begin position="906"/>
        <end position="925"/>
    </location>
</feature>
<gene>
    <name evidence="2" type="ORF">JM658_16045</name>
</gene>
<dbReference type="Gene3D" id="3.30.70.1320">
    <property type="entry name" value="Multidrug efflux transporter AcrB pore domain like"/>
    <property type="match status" value="1"/>
</dbReference>
<feature type="transmembrane region" description="Helical" evidence="1">
    <location>
        <begin position="981"/>
        <end position="1009"/>
    </location>
</feature>
<feature type="transmembrane region" description="Helical" evidence="1">
    <location>
        <begin position="392"/>
        <end position="416"/>
    </location>
</feature>
<dbReference type="Gene3D" id="3.30.70.1440">
    <property type="entry name" value="Multidrug efflux transporter AcrB pore domain"/>
    <property type="match status" value="1"/>
</dbReference>
<dbReference type="SUPFAM" id="SSF82714">
    <property type="entry name" value="Multidrug efflux transporter AcrB TolC docking domain, DN and DC subdomains"/>
    <property type="match status" value="1"/>
</dbReference>
<dbReference type="SUPFAM" id="SSF82866">
    <property type="entry name" value="Multidrug efflux transporter AcrB transmembrane domain"/>
    <property type="match status" value="2"/>
</dbReference>
<dbReference type="Proteomes" id="UP000829517">
    <property type="component" value="Unassembled WGS sequence"/>
</dbReference>
<feature type="transmembrane region" description="Helical" evidence="1">
    <location>
        <begin position="470"/>
        <end position="492"/>
    </location>
</feature>
<feature type="transmembrane region" description="Helical" evidence="1">
    <location>
        <begin position="850"/>
        <end position="869"/>
    </location>
</feature>
<dbReference type="Pfam" id="PF00873">
    <property type="entry name" value="ACR_tran"/>
    <property type="match status" value="1"/>
</dbReference>
<dbReference type="Gene3D" id="3.30.70.1430">
    <property type="entry name" value="Multidrug efflux transporter AcrB pore domain"/>
    <property type="match status" value="2"/>
</dbReference>